<accession>A0A1M6HC79</accession>
<dbReference type="STRING" id="579105.SAMN04488096_11054"/>
<evidence type="ECO:0000313" key="3">
    <source>
        <dbReference type="Proteomes" id="UP000184225"/>
    </source>
</evidence>
<evidence type="ECO:0000313" key="2">
    <source>
        <dbReference type="EMBL" id="SHJ19756.1"/>
    </source>
</evidence>
<evidence type="ECO:0000259" key="1">
    <source>
        <dbReference type="Pfam" id="PF10020"/>
    </source>
</evidence>
<proteinExistence type="predicted"/>
<organism evidence="2 3">
    <name type="scientific">Mesonia phycicola</name>
    <dbReference type="NCBI Taxonomy" id="579105"/>
    <lineage>
        <taxon>Bacteria</taxon>
        <taxon>Pseudomonadati</taxon>
        <taxon>Bacteroidota</taxon>
        <taxon>Flavobacteriia</taxon>
        <taxon>Flavobacteriales</taxon>
        <taxon>Flavobacteriaceae</taxon>
        <taxon>Mesonia</taxon>
    </lineage>
</organism>
<dbReference type="RefSeq" id="WP_073153420.1">
    <property type="nucleotide sequence ID" value="NZ_FQYY01000010.1"/>
</dbReference>
<keyword evidence="3" id="KW-1185">Reference proteome</keyword>
<dbReference type="EMBL" id="FQYY01000010">
    <property type="protein sequence ID" value="SHJ19756.1"/>
    <property type="molecule type" value="Genomic_DNA"/>
</dbReference>
<dbReference type="Pfam" id="PF10020">
    <property type="entry name" value="DUF2262"/>
    <property type="match status" value="1"/>
</dbReference>
<gene>
    <name evidence="2" type="ORF">SAMN04488096_11054</name>
</gene>
<feature type="domain" description="DUF2262" evidence="1">
    <location>
        <begin position="16"/>
        <end position="130"/>
    </location>
</feature>
<protein>
    <recommendedName>
        <fullName evidence="1">DUF2262 domain-containing protein</fullName>
    </recommendedName>
</protein>
<reference evidence="2 3" key="1">
    <citation type="submission" date="2016-11" db="EMBL/GenBank/DDBJ databases">
        <authorList>
            <person name="Jaros S."/>
            <person name="Januszkiewicz K."/>
            <person name="Wedrychowicz H."/>
        </authorList>
    </citation>
    <scope>NUCLEOTIDE SEQUENCE [LARGE SCALE GENOMIC DNA]</scope>
    <source>
        <strain evidence="2 3">DSM 21425</strain>
    </source>
</reference>
<name>A0A1M6HC79_9FLAO</name>
<dbReference type="AlphaFoldDB" id="A0A1M6HC79"/>
<dbReference type="OrthoDB" id="1445148at2"/>
<dbReference type="InterPro" id="IPR019260">
    <property type="entry name" value="DUF2262"/>
</dbReference>
<sequence>MKITKDRLKKDSLSEDCYRTTILSGQQKIDISLNLEDISLEDMIALGNSFLDDFENKEKKATDEIVSAFHKNYNENWADEENGYPELSAEEFRQKLTITAIHFYAKDLIDVVYNEDGMFGNHYLIAQSYDGENFDDTTMFG</sequence>
<dbReference type="Proteomes" id="UP000184225">
    <property type="component" value="Unassembled WGS sequence"/>
</dbReference>